<organism evidence="2 3">
    <name type="scientific">Eumeta variegata</name>
    <name type="common">Bagworm moth</name>
    <name type="synonym">Eumeta japonica</name>
    <dbReference type="NCBI Taxonomy" id="151549"/>
    <lineage>
        <taxon>Eukaryota</taxon>
        <taxon>Metazoa</taxon>
        <taxon>Ecdysozoa</taxon>
        <taxon>Arthropoda</taxon>
        <taxon>Hexapoda</taxon>
        <taxon>Insecta</taxon>
        <taxon>Pterygota</taxon>
        <taxon>Neoptera</taxon>
        <taxon>Endopterygota</taxon>
        <taxon>Lepidoptera</taxon>
        <taxon>Glossata</taxon>
        <taxon>Ditrysia</taxon>
        <taxon>Tineoidea</taxon>
        <taxon>Psychidae</taxon>
        <taxon>Oiketicinae</taxon>
        <taxon>Eumeta</taxon>
    </lineage>
</organism>
<evidence type="ECO:0000313" key="2">
    <source>
        <dbReference type="EMBL" id="GBP69575.1"/>
    </source>
</evidence>
<proteinExistence type="predicted"/>
<sequence length="122" mass="12301">MLEVLALARKVNRCSDSFRRHGGCLSLSVGSEERAKAEGGVLPHPGAGGHARPAPPDPIAQAAAAGLVTSRLGSTPPPTVPARDGACGDEAHNALVTLLGLRVPMGGSDDVSDGSPPPRFPP</sequence>
<dbReference type="Proteomes" id="UP000299102">
    <property type="component" value="Unassembled WGS sequence"/>
</dbReference>
<keyword evidence="3" id="KW-1185">Reference proteome</keyword>
<dbReference type="AlphaFoldDB" id="A0A4C1Y5A5"/>
<evidence type="ECO:0000256" key="1">
    <source>
        <dbReference type="SAM" id="MobiDB-lite"/>
    </source>
</evidence>
<reference evidence="2 3" key="1">
    <citation type="journal article" date="2019" name="Commun. Biol.">
        <title>The bagworm genome reveals a unique fibroin gene that provides high tensile strength.</title>
        <authorList>
            <person name="Kono N."/>
            <person name="Nakamura H."/>
            <person name="Ohtoshi R."/>
            <person name="Tomita M."/>
            <person name="Numata K."/>
            <person name="Arakawa K."/>
        </authorList>
    </citation>
    <scope>NUCLEOTIDE SEQUENCE [LARGE SCALE GENOMIC DNA]</scope>
</reference>
<protein>
    <submittedName>
        <fullName evidence="2">Uncharacterized protein</fullName>
    </submittedName>
</protein>
<dbReference type="EMBL" id="BGZK01001045">
    <property type="protein sequence ID" value="GBP69575.1"/>
    <property type="molecule type" value="Genomic_DNA"/>
</dbReference>
<accession>A0A4C1Y5A5</accession>
<name>A0A4C1Y5A5_EUMVA</name>
<comment type="caution">
    <text evidence="2">The sequence shown here is derived from an EMBL/GenBank/DDBJ whole genome shotgun (WGS) entry which is preliminary data.</text>
</comment>
<gene>
    <name evidence="2" type="ORF">EVAR_52072_1</name>
</gene>
<evidence type="ECO:0000313" key="3">
    <source>
        <dbReference type="Proteomes" id="UP000299102"/>
    </source>
</evidence>
<feature type="region of interest" description="Disordered" evidence="1">
    <location>
        <begin position="36"/>
        <end position="57"/>
    </location>
</feature>